<dbReference type="InterPro" id="IPR036255">
    <property type="entry name" value="YgfB-like_sf"/>
</dbReference>
<proteinExistence type="inferred from homology"/>
<keyword evidence="3" id="KW-1185">Reference proteome</keyword>
<dbReference type="EMBL" id="RJVO01000005">
    <property type="protein sequence ID" value="ROH89111.1"/>
    <property type="molecule type" value="Genomic_DNA"/>
</dbReference>
<dbReference type="InParanoid" id="A0A3N0V938"/>
<dbReference type="AlphaFoldDB" id="A0A3N0V938"/>
<comment type="similarity">
    <text evidence="1">Belongs to the UPF0149 family.</text>
</comment>
<dbReference type="SUPFAM" id="SSF101327">
    <property type="entry name" value="YgfB-like"/>
    <property type="match status" value="1"/>
</dbReference>
<evidence type="ECO:0000256" key="1">
    <source>
        <dbReference type="ARBA" id="ARBA00038308"/>
    </source>
</evidence>
<accession>A0A3N0V938</accession>
<organism evidence="2 3">
    <name type="scientific">Stagnimonas aquatica</name>
    <dbReference type="NCBI Taxonomy" id="2689987"/>
    <lineage>
        <taxon>Bacteria</taxon>
        <taxon>Pseudomonadati</taxon>
        <taxon>Pseudomonadota</taxon>
        <taxon>Gammaproteobacteria</taxon>
        <taxon>Nevskiales</taxon>
        <taxon>Nevskiaceae</taxon>
        <taxon>Stagnimonas</taxon>
    </lineage>
</organism>
<comment type="caution">
    <text evidence="2">The sequence shown here is derived from an EMBL/GenBank/DDBJ whole genome shotgun (WGS) entry which is preliminary data.</text>
</comment>
<dbReference type="Pfam" id="PF03695">
    <property type="entry name" value="UPF0149"/>
    <property type="match status" value="1"/>
</dbReference>
<name>A0A3N0V938_9GAMM</name>
<evidence type="ECO:0000313" key="2">
    <source>
        <dbReference type="EMBL" id="ROH89111.1"/>
    </source>
</evidence>
<dbReference type="PANTHER" id="PTHR37528">
    <property type="entry name" value="UPF0149 PROTEIN YGFB"/>
    <property type="match status" value="1"/>
</dbReference>
<gene>
    <name evidence="2" type="ORF">ED208_11925</name>
</gene>
<dbReference type="PANTHER" id="PTHR37528:SF1">
    <property type="entry name" value="UPF0149 PROTEIN YGFB"/>
    <property type="match status" value="1"/>
</dbReference>
<sequence length="185" mass="20268">MSDLSPHQALGALLQRAGFDQDASEFHGALCGALCVRLPADIDPLQLLERVSSEPPAPETRSPLLSLRDATLRELAAPDSGIRLLLPEDELPLSQRARALGQWCEGFLLGLASRGGLNLRQASPEVREVVEDLTQFTRAEFDEGDNAEVEEEAYAELVEYVRVGLQLVFMELAPRQPAANDQTIH</sequence>
<dbReference type="GO" id="GO:0005829">
    <property type="term" value="C:cytosol"/>
    <property type="evidence" value="ECO:0007669"/>
    <property type="project" value="TreeGrafter"/>
</dbReference>
<protein>
    <submittedName>
        <fullName evidence="2">Uncharacterized protein</fullName>
    </submittedName>
</protein>
<dbReference type="RefSeq" id="WP_123212133.1">
    <property type="nucleotide sequence ID" value="NZ_RJVO01000005.1"/>
</dbReference>
<evidence type="ECO:0000313" key="3">
    <source>
        <dbReference type="Proteomes" id="UP000282106"/>
    </source>
</evidence>
<dbReference type="FunCoup" id="A0A3N0V938">
    <property type="interactions" value="48"/>
</dbReference>
<dbReference type="InterPro" id="IPR011978">
    <property type="entry name" value="YgfB-like"/>
</dbReference>
<dbReference type="Proteomes" id="UP000282106">
    <property type="component" value="Unassembled WGS sequence"/>
</dbReference>
<dbReference type="Gene3D" id="1.20.120.740">
    <property type="entry name" value="YgfB uncharacterised protein family UPF0149, PF03695"/>
    <property type="match status" value="1"/>
</dbReference>
<reference evidence="2 3" key="1">
    <citation type="submission" date="2018-10" db="EMBL/GenBank/DDBJ databases">
        <authorList>
            <person name="Chen W.-M."/>
        </authorList>
    </citation>
    <scope>NUCLEOTIDE SEQUENCE [LARGE SCALE GENOMIC DNA]</scope>
    <source>
        <strain evidence="2 3">THS-13</strain>
    </source>
</reference>